<sequence length="226" mass="24822">MAENTNCQRPLMFGYTRVSTEDQADKRNGLEAQRAAIDAEAERRGWDVEHFADEGGSGKYINPRLAEVLELLAMGQGEGLIVAKLDRLSRSIIHAATIIECAQRQGWSLVLLDLGVDLTTAAGRMFAMNLVNYAQYERELISERTKAALAAKRARGERVGRPRLAKPGVVRRIVMDRQAGLSFARIASALEAEGILSPAGLSTWQSSTVRRIYQSATATTEMEKTA</sequence>
<evidence type="ECO:0000256" key="4">
    <source>
        <dbReference type="PIRSR" id="PIRSR606118-50"/>
    </source>
</evidence>
<reference evidence="6 7" key="1">
    <citation type="submission" date="2018-05" db="EMBL/GenBank/DDBJ databases">
        <authorList>
            <consortium name="IHU Genomes"/>
        </authorList>
    </citation>
    <scope>NUCLEOTIDE SEQUENCE [LARGE SCALE GENOMIC DNA]</scope>
    <source>
        <strain evidence="6 7">P7335</strain>
    </source>
</reference>
<feature type="active site" description="O-(5'-phospho-DNA)-serine intermediate" evidence="4">
    <location>
        <position position="19"/>
    </location>
</feature>
<dbReference type="GO" id="GO:0015074">
    <property type="term" value="P:DNA integration"/>
    <property type="evidence" value="ECO:0007669"/>
    <property type="project" value="UniProtKB-KW"/>
</dbReference>
<proteinExistence type="predicted"/>
<feature type="domain" description="Resolvase/invertase-type recombinase catalytic" evidence="5">
    <location>
        <begin position="11"/>
        <end position="156"/>
    </location>
</feature>
<dbReference type="GO" id="GO:0000150">
    <property type="term" value="F:DNA strand exchange activity"/>
    <property type="evidence" value="ECO:0007669"/>
    <property type="project" value="InterPro"/>
</dbReference>
<evidence type="ECO:0000313" key="6">
    <source>
        <dbReference type="EMBL" id="SRX83689.1"/>
    </source>
</evidence>
<evidence type="ECO:0000256" key="1">
    <source>
        <dbReference type="ARBA" id="ARBA00022908"/>
    </source>
</evidence>
<dbReference type="PANTHER" id="PTHR30461:SF2">
    <property type="entry name" value="SERINE RECOMBINASE PINE-RELATED"/>
    <property type="match status" value="1"/>
</dbReference>
<dbReference type="InterPro" id="IPR036162">
    <property type="entry name" value="Resolvase-like_N_sf"/>
</dbReference>
<dbReference type="STRING" id="39692.BST38_14825"/>
<dbReference type="CDD" id="cd00338">
    <property type="entry name" value="Ser_Recombinase"/>
    <property type="match status" value="1"/>
</dbReference>
<gene>
    <name evidence="6" type="ORF">MPP7335_05470</name>
</gene>
<dbReference type="AlphaFoldDB" id="A0A375YRN9"/>
<keyword evidence="2" id="KW-0238">DNA-binding</keyword>
<dbReference type="GO" id="GO:0003677">
    <property type="term" value="F:DNA binding"/>
    <property type="evidence" value="ECO:0007669"/>
    <property type="project" value="UniProtKB-KW"/>
</dbReference>
<dbReference type="EMBL" id="UEGS01000001">
    <property type="protein sequence ID" value="SRX83689.1"/>
    <property type="molecule type" value="Genomic_DNA"/>
</dbReference>
<dbReference type="RefSeq" id="WP_237160806.1">
    <property type="nucleotide sequence ID" value="NZ_MVID01000012.1"/>
</dbReference>
<protein>
    <submittedName>
        <fullName evidence="6">Resolvase [Tsukamurella paurometabola DSM]</fullName>
    </submittedName>
</protein>
<evidence type="ECO:0000256" key="3">
    <source>
        <dbReference type="ARBA" id="ARBA00023172"/>
    </source>
</evidence>
<dbReference type="PANTHER" id="PTHR30461">
    <property type="entry name" value="DNA-INVERTASE FROM LAMBDOID PROPHAGE"/>
    <property type="match status" value="1"/>
</dbReference>
<dbReference type="SUPFAM" id="SSF53041">
    <property type="entry name" value="Resolvase-like"/>
    <property type="match status" value="1"/>
</dbReference>
<dbReference type="InterPro" id="IPR006118">
    <property type="entry name" value="Recombinase_CS"/>
</dbReference>
<keyword evidence="1" id="KW-0229">DNA integration</keyword>
<evidence type="ECO:0000256" key="2">
    <source>
        <dbReference type="ARBA" id="ARBA00023125"/>
    </source>
</evidence>
<dbReference type="Proteomes" id="UP000252008">
    <property type="component" value="Unassembled WGS sequence"/>
</dbReference>
<evidence type="ECO:0000313" key="7">
    <source>
        <dbReference type="Proteomes" id="UP000252008"/>
    </source>
</evidence>
<name>A0A375YRN9_MYCPF</name>
<keyword evidence="7" id="KW-1185">Reference proteome</keyword>
<dbReference type="Gene3D" id="3.40.50.1390">
    <property type="entry name" value="Resolvase, N-terminal catalytic domain"/>
    <property type="match status" value="1"/>
</dbReference>
<dbReference type="PROSITE" id="PS51736">
    <property type="entry name" value="RECOMBINASES_3"/>
    <property type="match status" value="1"/>
</dbReference>
<dbReference type="PROSITE" id="PS00398">
    <property type="entry name" value="RECOMBINASES_2"/>
    <property type="match status" value="1"/>
</dbReference>
<dbReference type="InterPro" id="IPR050639">
    <property type="entry name" value="SSR_resolvase"/>
</dbReference>
<keyword evidence="3" id="KW-0233">DNA recombination</keyword>
<organism evidence="6 7">
    <name type="scientific">Mycolicibacterium parafortuitum</name>
    <name type="common">Mycobacterium parafortuitum</name>
    <dbReference type="NCBI Taxonomy" id="39692"/>
    <lineage>
        <taxon>Bacteria</taxon>
        <taxon>Bacillati</taxon>
        <taxon>Actinomycetota</taxon>
        <taxon>Actinomycetes</taxon>
        <taxon>Mycobacteriales</taxon>
        <taxon>Mycobacteriaceae</taxon>
        <taxon>Mycolicibacterium</taxon>
    </lineage>
</organism>
<dbReference type="SMART" id="SM00857">
    <property type="entry name" value="Resolvase"/>
    <property type="match status" value="1"/>
</dbReference>
<dbReference type="InterPro" id="IPR006119">
    <property type="entry name" value="Resolv_N"/>
</dbReference>
<accession>A0A375YRN9</accession>
<dbReference type="Pfam" id="PF00239">
    <property type="entry name" value="Resolvase"/>
    <property type="match status" value="1"/>
</dbReference>
<evidence type="ECO:0000259" key="5">
    <source>
        <dbReference type="PROSITE" id="PS51736"/>
    </source>
</evidence>